<dbReference type="GO" id="GO:0003735">
    <property type="term" value="F:structural constituent of ribosome"/>
    <property type="evidence" value="ECO:0007669"/>
    <property type="project" value="InterPro"/>
</dbReference>
<name>C0JWW0_9CHLO</name>
<dbReference type="InterPro" id="IPR000630">
    <property type="entry name" value="Ribosomal_uS8"/>
</dbReference>
<keyword evidence="3" id="KW-0687">Ribonucleoprotein</keyword>
<dbReference type="Gene3D" id="3.30.1490.10">
    <property type="match status" value="1"/>
</dbReference>
<dbReference type="AlphaFoldDB" id="C0JWW0"/>
<gene>
    <name evidence="4" type="primary">rps8</name>
</gene>
<dbReference type="GO" id="GO:1990904">
    <property type="term" value="C:ribonucleoprotein complex"/>
    <property type="evidence" value="ECO:0007669"/>
    <property type="project" value="UniProtKB-KW"/>
</dbReference>
<protein>
    <submittedName>
        <fullName evidence="4">Ribosomal protein S8</fullName>
    </submittedName>
</protein>
<reference evidence="4" key="1">
    <citation type="journal article" date="2009" name="Mol. Biol. Evol.">
        <title>The chloroplast genomes of the green algae Pyramimonas, Monomastix, and Pycnococcus shed new light on the evolutionary history of prasinophytes and the origin of the secondary chloroplasts of euglenids.</title>
        <authorList>
            <person name="Turmel M."/>
            <person name="Gagnon M.C."/>
            <person name="O'Kelly C.J."/>
            <person name="Otis C."/>
            <person name="Lemieux C."/>
        </authorList>
    </citation>
    <scope>NUCLEOTIDE SEQUENCE</scope>
    <source>
        <strain evidence="4">CCMP 1203</strain>
    </source>
</reference>
<organism evidence="4">
    <name type="scientific">Pycnococcus provasolii</name>
    <dbReference type="NCBI Taxonomy" id="41880"/>
    <lineage>
        <taxon>Eukaryota</taxon>
        <taxon>Viridiplantae</taxon>
        <taxon>Chlorophyta</taxon>
        <taxon>Pseudoscourfieldiophyceae</taxon>
        <taxon>Pseudoscourfieldiales</taxon>
        <taxon>Pycnococcaceae</taxon>
        <taxon>Pycnococcus</taxon>
    </lineage>
</organism>
<dbReference type="Pfam" id="PF00410">
    <property type="entry name" value="Ribosomal_S8"/>
    <property type="match status" value="1"/>
</dbReference>
<dbReference type="FunFam" id="3.30.1490.10:FF:000001">
    <property type="entry name" value="30S ribosomal protein S8"/>
    <property type="match status" value="1"/>
</dbReference>
<dbReference type="GO" id="GO:0005737">
    <property type="term" value="C:cytoplasm"/>
    <property type="evidence" value="ECO:0007669"/>
    <property type="project" value="UniProtKB-ARBA"/>
</dbReference>
<evidence type="ECO:0000256" key="1">
    <source>
        <dbReference type="ARBA" id="ARBA00006471"/>
    </source>
</evidence>
<comment type="similarity">
    <text evidence="1">Belongs to the universal ribosomal protein uS8 family.</text>
</comment>
<dbReference type="SUPFAM" id="SSF56047">
    <property type="entry name" value="Ribosomal protein S8"/>
    <property type="match status" value="1"/>
</dbReference>
<evidence type="ECO:0000313" key="4">
    <source>
        <dbReference type="EMBL" id="ACK36844.1"/>
    </source>
</evidence>
<dbReference type="GeneID" id="7498364"/>
<sequence length="145" mass="16117">MQNDSLADALTRIRNAIAAGQAQTKLRFSKKIYNLVQVLISEKLVTNAQEIWENKQHYLVVNLVDQNGKSRINHLEIVSRPGRRVFINKKSIPRVLGGVGIAIISTSNGILSNRVLQKGIPTNQKTSNTAPSVQRIGGELLCYVW</sequence>
<keyword evidence="4" id="KW-0150">Chloroplast</keyword>
<accession>C0JWW0</accession>
<geneLocation type="chloroplast" evidence="4"/>
<dbReference type="GO" id="GO:0006412">
    <property type="term" value="P:translation"/>
    <property type="evidence" value="ECO:0007669"/>
    <property type="project" value="InterPro"/>
</dbReference>
<evidence type="ECO:0000256" key="3">
    <source>
        <dbReference type="ARBA" id="ARBA00023274"/>
    </source>
</evidence>
<dbReference type="PANTHER" id="PTHR11758">
    <property type="entry name" value="40S RIBOSOMAL PROTEIN S15A"/>
    <property type="match status" value="1"/>
</dbReference>
<keyword evidence="4" id="KW-0934">Plastid</keyword>
<dbReference type="GO" id="GO:0005840">
    <property type="term" value="C:ribosome"/>
    <property type="evidence" value="ECO:0007669"/>
    <property type="project" value="UniProtKB-KW"/>
</dbReference>
<dbReference type="EMBL" id="FJ493498">
    <property type="protein sequence ID" value="ACK36844.1"/>
    <property type="molecule type" value="Genomic_DNA"/>
</dbReference>
<proteinExistence type="inferred from homology"/>
<evidence type="ECO:0000256" key="2">
    <source>
        <dbReference type="ARBA" id="ARBA00022980"/>
    </source>
</evidence>
<dbReference type="InterPro" id="IPR035987">
    <property type="entry name" value="Ribosomal_uS8_sf"/>
</dbReference>
<dbReference type="RefSeq" id="YP_002600846.1">
    <property type="nucleotide sequence ID" value="NC_012097.1"/>
</dbReference>
<keyword evidence="2 4" id="KW-0689">Ribosomal protein</keyword>
<dbReference type="Gene3D" id="3.30.1370.30">
    <property type="match status" value="1"/>
</dbReference>